<protein>
    <submittedName>
        <fullName evidence="1">Uncharacterized protein</fullName>
    </submittedName>
</protein>
<comment type="caution">
    <text evidence="1">The sequence shown here is derived from an EMBL/GenBank/DDBJ whole genome shotgun (WGS) entry which is preliminary data.</text>
</comment>
<dbReference type="RefSeq" id="WP_021289858.1">
    <property type="nucleotide sequence ID" value="NZ_BMPN01000002.1"/>
</dbReference>
<dbReference type="EMBL" id="BMPN01000002">
    <property type="protein sequence ID" value="GGJ52919.1"/>
    <property type="molecule type" value="Genomic_DNA"/>
</dbReference>
<evidence type="ECO:0000313" key="1">
    <source>
        <dbReference type="EMBL" id="GGJ52919.1"/>
    </source>
</evidence>
<sequence>MGHVSFSLFIRENKELVRLKQLSNEISRFSVAKRERGGATEQEGVLV</sequence>
<organism evidence="1 2">
    <name type="scientific">Virgibacillus kapii</name>
    <dbReference type="NCBI Taxonomy" id="1638645"/>
    <lineage>
        <taxon>Bacteria</taxon>
        <taxon>Bacillati</taxon>
        <taxon>Bacillota</taxon>
        <taxon>Bacilli</taxon>
        <taxon>Bacillales</taxon>
        <taxon>Bacillaceae</taxon>
        <taxon>Virgibacillus</taxon>
    </lineage>
</organism>
<dbReference type="Proteomes" id="UP000634435">
    <property type="component" value="Unassembled WGS sequence"/>
</dbReference>
<accession>A0ABQ2DEB6</accession>
<reference evidence="2" key="1">
    <citation type="journal article" date="2019" name="Int. J. Syst. Evol. Microbiol.">
        <title>The Global Catalogue of Microorganisms (GCM) 10K type strain sequencing project: providing services to taxonomists for standard genome sequencing and annotation.</title>
        <authorList>
            <consortium name="The Broad Institute Genomics Platform"/>
            <consortium name="The Broad Institute Genome Sequencing Center for Infectious Disease"/>
            <person name="Wu L."/>
            <person name="Ma J."/>
        </authorList>
    </citation>
    <scope>NUCLEOTIDE SEQUENCE [LARGE SCALE GENOMIC DNA]</scope>
    <source>
        <strain evidence="2">JCM 30071</strain>
    </source>
</reference>
<evidence type="ECO:0000313" key="2">
    <source>
        <dbReference type="Proteomes" id="UP000634435"/>
    </source>
</evidence>
<keyword evidence="2" id="KW-1185">Reference proteome</keyword>
<proteinExistence type="predicted"/>
<gene>
    <name evidence="1" type="ORF">GCM10007111_13910</name>
</gene>
<name>A0ABQ2DEB6_9BACI</name>